<dbReference type="Gene3D" id="3.40.50.300">
    <property type="entry name" value="P-loop containing nucleotide triphosphate hydrolases"/>
    <property type="match status" value="1"/>
</dbReference>
<keyword evidence="4 8" id="KW-0067">ATP-binding</keyword>
<evidence type="ECO:0000256" key="6">
    <source>
        <dbReference type="ARBA" id="ARBA00037066"/>
    </source>
</evidence>
<organism evidence="8 9">
    <name type="scientific">Vibrio mediterranei</name>
    <dbReference type="NCBI Taxonomy" id="689"/>
    <lineage>
        <taxon>Bacteria</taxon>
        <taxon>Pseudomonadati</taxon>
        <taxon>Pseudomonadota</taxon>
        <taxon>Gammaproteobacteria</taxon>
        <taxon>Vibrionales</taxon>
        <taxon>Vibrionaceae</taxon>
        <taxon>Vibrio</taxon>
    </lineage>
</organism>
<evidence type="ECO:0000313" key="8">
    <source>
        <dbReference type="EMBL" id="AYV24855.1"/>
    </source>
</evidence>
<evidence type="ECO:0000256" key="2">
    <source>
        <dbReference type="ARBA" id="ARBA00022448"/>
    </source>
</evidence>
<dbReference type="PANTHER" id="PTHR42794:SF1">
    <property type="entry name" value="HEMIN IMPORT ATP-BINDING PROTEIN HMUV"/>
    <property type="match status" value="1"/>
</dbReference>
<dbReference type="AlphaFoldDB" id="A0A3G4VKE6"/>
<dbReference type="Proteomes" id="UP000279760">
    <property type="component" value="Chromosome 2"/>
</dbReference>
<keyword evidence="2" id="KW-0813">Transport</keyword>
<dbReference type="RefSeq" id="WP_031493533.1">
    <property type="nucleotide sequence ID" value="NZ_CP033578.1"/>
</dbReference>
<feature type="domain" description="ABC transporter" evidence="7">
    <location>
        <begin position="10"/>
        <end position="246"/>
    </location>
</feature>
<dbReference type="PANTHER" id="PTHR42794">
    <property type="entry name" value="HEMIN IMPORT ATP-BINDING PROTEIN HMUV"/>
    <property type="match status" value="1"/>
</dbReference>
<dbReference type="SMART" id="SM00382">
    <property type="entry name" value="AAA"/>
    <property type="match status" value="1"/>
</dbReference>
<dbReference type="FunFam" id="3.40.50.300:FF:000134">
    <property type="entry name" value="Iron-enterobactin ABC transporter ATP-binding protein"/>
    <property type="match status" value="1"/>
</dbReference>
<protein>
    <submittedName>
        <fullName evidence="8">Heme ABC transporter ATP-binding protein</fullName>
    </submittedName>
</protein>
<evidence type="ECO:0000259" key="7">
    <source>
        <dbReference type="PROSITE" id="PS50893"/>
    </source>
</evidence>
<evidence type="ECO:0000313" key="9">
    <source>
        <dbReference type="Proteomes" id="UP000279760"/>
    </source>
</evidence>
<dbReference type="InterPro" id="IPR003593">
    <property type="entry name" value="AAA+_ATPase"/>
</dbReference>
<dbReference type="InterPro" id="IPR027417">
    <property type="entry name" value="P-loop_NTPase"/>
</dbReference>
<proteinExistence type="inferred from homology"/>
<dbReference type="EMBL" id="CP033578">
    <property type="protein sequence ID" value="AYV24855.1"/>
    <property type="molecule type" value="Genomic_DNA"/>
</dbReference>
<comment type="similarity">
    <text evidence="1">Belongs to the ABC transporter superfamily.</text>
</comment>
<dbReference type="NCBIfam" id="NF010068">
    <property type="entry name" value="PRK13548.1"/>
    <property type="match status" value="1"/>
</dbReference>
<dbReference type="SUPFAM" id="SSF52540">
    <property type="entry name" value="P-loop containing nucleoside triphosphate hydrolases"/>
    <property type="match status" value="1"/>
</dbReference>
<comment type="function">
    <text evidence="6">Part of the ABC transporter complex HmuTUV involved in hemin import. Responsible for energy coupling to the transport system.</text>
</comment>
<sequence length="263" mass="28626">MLTKEKSPAISANDVSVSFGERVILDNVSIELNSGEVTTLLGPNGAGKSTLLKLLCGETESDADVAYFGQSRKQWNPKTLSKHLGLLPQHSTLSFPFLASEVVELGAIPLDMANKDTKKLALQYMQQADVAHLANRLYPSLSGGEKQRVHLARVLTQLHLSGDKKILMLDEPTSALDLAHQHNTLAIARELADNHNTAVVVVLHDLNLASQYSDRIVILHNGKLVADGAPKDAINSEMIERVYGYKTIITRHPQLGFPVVLAS</sequence>
<dbReference type="GO" id="GO:0016887">
    <property type="term" value="F:ATP hydrolysis activity"/>
    <property type="evidence" value="ECO:0007669"/>
    <property type="project" value="InterPro"/>
</dbReference>
<dbReference type="InterPro" id="IPR003439">
    <property type="entry name" value="ABC_transporter-like_ATP-bd"/>
</dbReference>
<evidence type="ECO:0000256" key="1">
    <source>
        <dbReference type="ARBA" id="ARBA00005417"/>
    </source>
</evidence>
<evidence type="ECO:0000256" key="5">
    <source>
        <dbReference type="ARBA" id="ARBA00022967"/>
    </source>
</evidence>
<dbReference type="CDD" id="cd03214">
    <property type="entry name" value="ABC_Iron-Siderophores_B12_Hemin"/>
    <property type="match status" value="1"/>
</dbReference>
<dbReference type="Pfam" id="PF00005">
    <property type="entry name" value="ABC_tran"/>
    <property type="match status" value="1"/>
</dbReference>
<dbReference type="PROSITE" id="PS50893">
    <property type="entry name" value="ABC_TRANSPORTER_2"/>
    <property type="match status" value="1"/>
</dbReference>
<evidence type="ECO:0000256" key="3">
    <source>
        <dbReference type="ARBA" id="ARBA00022741"/>
    </source>
</evidence>
<dbReference type="GO" id="GO:0005524">
    <property type="term" value="F:ATP binding"/>
    <property type="evidence" value="ECO:0007669"/>
    <property type="project" value="UniProtKB-KW"/>
</dbReference>
<keyword evidence="3" id="KW-0547">Nucleotide-binding</keyword>
<name>A0A3G4VKE6_9VIBR</name>
<keyword evidence="5" id="KW-1278">Translocase</keyword>
<evidence type="ECO:0000256" key="4">
    <source>
        <dbReference type="ARBA" id="ARBA00022840"/>
    </source>
</evidence>
<reference evidence="8 9" key="1">
    <citation type="submission" date="2018-11" db="EMBL/GenBank/DDBJ databases">
        <title>Complete Genome Sequence of Vbrio mediterranei 117-T6: a Potential Pathogen Bacteria Isolated from the Conchocelis of Pyropia.</title>
        <authorList>
            <person name="Liu Q."/>
        </authorList>
    </citation>
    <scope>NUCLEOTIDE SEQUENCE [LARGE SCALE GENOMIC DNA]</scope>
    <source>
        <strain evidence="8 9">117-T6</strain>
    </source>
</reference>
<gene>
    <name evidence="8" type="ORF">ECB94_18410</name>
</gene>
<accession>A0A3G4VKE6</accession>